<dbReference type="SUPFAM" id="SSF109854">
    <property type="entry name" value="DinB/YfiT-like putative metalloenzymes"/>
    <property type="match status" value="1"/>
</dbReference>
<dbReference type="InterPro" id="IPR034660">
    <property type="entry name" value="DinB/YfiT-like"/>
</dbReference>
<dbReference type="RefSeq" id="WP_091368459.1">
    <property type="nucleotide sequence ID" value="NZ_FNDV01000003.1"/>
</dbReference>
<name>A0A1H0F243_9PSEU</name>
<reference evidence="2" key="1">
    <citation type="submission" date="2016-10" db="EMBL/GenBank/DDBJ databases">
        <authorList>
            <person name="Varghese N."/>
            <person name="Submissions S."/>
        </authorList>
    </citation>
    <scope>NUCLEOTIDE SEQUENCE [LARGE SCALE GENOMIC DNA]</scope>
    <source>
        <strain evidence="2">IBRC-M 10655</strain>
    </source>
</reference>
<dbReference type="Proteomes" id="UP000199651">
    <property type="component" value="Unassembled WGS sequence"/>
</dbReference>
<dbReference type="OrthoDB" id="2363925at2"/>
<dbReference type="AlphaFoldDB" id="A0A1H0F243"/>
<evidence type="ECO:0000313" key="2">
    <source>
        <dbReference type="Proteomes" id="UP000199651"/>
    </source>
</evidence>
<dbReference type="EMBL" id="FNJB01000001">
    <property type="protein sequence ID" value="SDN88700.1"/>
    <property type="molecule type" value="Genomic_DNA"/>
</dbReference>
<keyword evidence="2" id="KW-1185">Reference proteome</keyword>
<sequence length="168" mass="18170">MSSADLVVDAFGRIAEEVRAAVDGLSADQLAHRVDGDANSIAWLVWHLSRIQDDHLAGVSGLDQVWLADGWADRFGLPFPDTDHGYGHTSDQVAAVRVDADLLTGYHDAVHRQSVEWAAGITDADLERIVDRAWTPPVTLGVRVVSVISDCLQHVGQAAFVRGLLLRG</sequence>
<protein>
    <recommendedName>
        <fullName evidence="3">DinB superfamily protein</fullName>
    </recommendedName>
</protein>
<accession>A0A1H0F243</accession>
<gene>
    <name evidence="1" type="ORF">SAMN05192558_101200</name>
</gene>
<evidence type="ECO:0000313" key="1">
    <source>
        <dbReference type="EMBL" id="SDN88700.1"/>
    </source>
</evidence>
<proteinExistence type="predicted"/>
<dbReference type="NCBIfam" id="NF047843">
    <property type="entry name" value="MST_Rv0443"/>
    <property type="match status" value="1"/>
</dbReference>
<organism evidence="1 2">
    <name type="scientific">Actinokineospora alba</name>
    <dbReference type="NCBI Taxonomy" id="504798"/>
    <lineage>
        <taxon>Bacteria</taxon>
        <taxon>Bacillati</taxon>
        <taxon>Actinomycetota</taxon>
        <taxon>Actinomycetes</taxon>
        <taxon>Pseudonocardiales</taxon>
        <taxon>Pseudonocardiaceae</taxon>
        <taxon>Actinokineospora</taxon>
    </lineage>
</organism>
<dbReference type="Pfam" id="PF04978">
    <property type="entry name" value="MST"/>
    <property type="match status" value="1"/>
</dbReference>
<dbReference type="Gene3D" id="1.20.120.450">
    <property type="entry name" value="dinb family like domain"/>
    <property type="match status" value="1"/>
</dbReference>
<dbReference type="STRING" id="504798.SAMN05421871_103670"/>
<evidence type="ECO:0008006" key="3">
    <source>
        <dbReference type="Google" id="ProtNLM"/>
    </source>
</evidence>
<dbReference type="InterPro" id="IPR007061">
    <property type="entry name" value="MST-like"/>
</dbReference>